<gene>
    <name evidence="3" type="ORF">V7S43_010759</name>
    <name evidence="4" type="ORF">V7S43_010760</name>
</gene>
<evidence type="ECO:0008006" key="6">
    <source>
        <dbReference type="Google" id="ProtNLM"/>
    </source>
</evidence>
<feature type="compositionally biased region" description="Low complexity" evidence="1">
    <location>
        <begin position="176"/>
        <end position="196"/>
    </location>
</feature>
<feature type="compositionally biased region" description="Gly residues" evidence="1">
    <location>
        <begin position="81"/>
        <end position="122"/>
    </location>
</feature>
<evidence type="ECO:0000313" key="4">
    <source>
        <dbReference type="EMBL" id="KAL3664439.1"/>
    </source>
</evidence>
<feature type="compositionally biased region" description="Polar residues" evidence="1">
    <location>
        <begin position="29"/>
        <end position="63"/>
    </location>
</feature>
<organism evidence="3 5">
    <name type="scientific">Phytophthora oleae</name>
    <dbReference type="NCBI Taxonomy" id="2107226"/>
    <lineage>
        <taxon>Eukaryota</taxon>
        <taxon>Sar</taxon>
        <taxon>Stramenopiles</taxon>
        <taxon>Oomycota</taxon>
        <taxon>Peronosporomycetes</taxon>
        <taxon>Peronosporales</taxon>
        <taxon>Peronosporaceae</taxon>
        <taxon>Phytophthora</taxon>
    </lineage>
</organism>
<proteinExistence type="predicted"/>
<keyword evidence="5" id="KW-1185">Reference proteome</keyword>
<dbReference type="EMBL" id="JBIMZQ010000024">
    <property type="protein sequence ID" value="KAL3664439.1"/>
    <property type="molecule type" value="Genomic_DNA"/>
</dbReference>
<evidence type="ECO:0000313" key="5">
    <source>
        <dbReference type="Proteomes" id="UP001632037"/>
    </source>
</evidence>
<keyword evidence="2" id="KW-0732">Signal</keyword>
<name>A0ABD3FCI9_9STRA</name>
<feature type="signal peptide" evidence="2">
    <location>
        <begin position="1"/>
        <end position="22"/>
    </location>
</feature>
<feature type="compositionally biased region" description="Gly residues" evidence="1">
    <location>
        <begin position="148"/>
        <end position="157"/>
    </location>
</feature>
<evidence type="ECO:0000313" key="3">
    <source>
        <dbReference type="EMBL" id="KAL3664438.1"/>
    </source>
</evidence>
<evidence type="ECO:0000256" key="1">
    <source>
        <dbReference type="SAM" id="MobiDB-lite"/>
    </source>
</evidence>
<sequence>MKVFSILASAAVLSVMTSMVDAQRLLRSEASTETDSTVSTADFSTLSSGSGFTPGNVEAQSSFGALDQEGSTGGNRPSGSMQGGAGRGFGGSGHGGMQNVGSGEGFGHGSGSFGGHGGFGGHGRSEESFSGGDFAGSFGGHGFGGSGFSGGDFGGSFNGEMPSIGSGEAPTGGSGETPAAATTTTTTSSVAASSSA</sequence>
<feature type="region of interest" description="Disordered" evidence="1">
    <location>
        <begin position="148"/>
        <end position="196"/>
    </location>
</feature>
<evidence type="ECO:0000256" key="2">
    <source>
        <dbReference type="SAM" id="SignalP"/>
    </source>
</evidence>
<dbReference type="Proteomes" id="UP001632037">
    <property type="component" value="Unassembled WGS sequence"/>
</dbReference>
<accession>A0ABD3FCI9</accession>
<dbReference type="AlphaFoldDB" id="A0ABD3FCI9"/>
<protein>
    <recommendedName>
        <fullName evidence="6">RxLR effector protein</fullName>
    </recommendedName>
</protein>
<feature type="region of interest" description="Disordered" evidence="1">
    <location>
        <begin position="28"/>
        <end position="133"/>
    </location>
</feature>
<reference evidence="3 5" key="1">
    <citation type="submission" date="2024-09" db="EMBL/GenBank/DDBJ databases">
        <title>Genome sequencing and assembly of Phytophthora oleae, isolate VK10A, causative agent of rot of olive drupes.</title>
        <authorList>
            <person name="Conti Taguali S."/>
            <person name="Riolo M."/>
            <person name="La Spada F."/>
            <person name="Cacciola S.O."/>
            <person name="Dionisio G."/>
        </authorList>
    </citation>
    <scope>NUCLEOTIDE SEQUENCE [LARGE SCALE GENOMIC DNA]</scope>
    <source>
        <strain evidence="3 5">VK10A</strain>
    </source>
</reference>
<dbReference type="EMBL" id="JBIMZQ010000024">
    <property type="protein sequence ID" value="KAL3664438.1"/>
    <property type="molecule type" value="Genomic_DNA"/>
</dbReference>
<comment type="caution">
    <text evidence="3">The sequence shown here is derived from an EMBL/GenBank/DDBJ whole genome shotgun (WGS) entry which is preliminary data.</text>
</comment>
<feature type="chain" id="PRO_5044724717" description="RxLR effector protein" evidence="2">
    <location>
        <begin position="23"/>
        <end position="196"/>
    </location>
</feature>